<feature type="binding site" evidence="13">
    <location>
        <position position="108"/>
    </location>
    <ligand>
        <name>K(+)</name>
        <dbReference type="ChEBI" id="CHEBI:29103"/>
    </ligand>
</feature>
<dbReference type="Proteomes" id="UP000010116">
    <property type="component" value="Unassembled WGS sequence"/>
</dbReference>
<dbReference type="Pfam" id="PF02386">
    <property type="entry name" value="TrkH"/>
    <property type="match status" value="1"/>
</dbReference>
<feature type="binding site" evidence="13">
    <location>
        <position position="311"/>
    </location>
    <ligand>
        <name>K(+)</name>
        <dbReference type="ChEBI" id="CHEBI:29103"/>
    </ligand>
</feature>
<feature type="transmembrane region" description="Helical" evidence="14">
    <location>
        <begin position="416"/>
        <end position="437"/>
    </location>
</feature>
<evidence type="ECO:0000256" key="12">
    <source>
        <dbReference type="PIRNR" id="PIRNR006247"/>
    </source>
</evidence>
<feature type="transmembrane region" description="Helical" evidence="14">
    <location>
        <begin position="229"/>
        <end position="252"/>
    </location>
</feature>
<evidence type="ECO:0000313" key="15">
    <source>
        <dbReference type="EMBL" id="EJP73077.1"/>
    </source>
</evidence>
<keyword evidence="7 14" id="KW-0812">Transmembrane</keyword>
<reference evidence="15 16" key="1">
    <citation type="journal article" date="2012" name="ISME J.">
        <title>Genomic insights to SAR86, an abundant and uncultivated marine bacterial lineage.</title>
        <authorList>
            <person name="Dupont C.L."/>
            <person name="Rusch D.B."/>
            <person name="Yooseph S."/>
            <person name="Lombardo M.J."/>
            <person name="Richter R.A."/>
            <person name="Valas R."/>
            <person name="Novotny M."/>
            <person name="Yee-Greenbaum J."/>
            <person name="Selengut J.D."/>
            <person name="Haft D.H."/>
            <person name="Halpern A.L."/>
            <person name="Lasken R.S."/>
            <person name="Nealson K."/>
            <person name="Friedman R."/>
            <person name="Venter J.C."/>
        </authorList>
    </citation>
    <scope>NUCLEOTIDE SEQUENCE [LARGE SCALE GENOMIC DNA]</scope>
</reference>
<evidence type="ECO:0000313" key="16">
    <source>
        <dbReference type="Proteomes" id="UP000010116"/>
    </source>
</evidence>
<name>J4V3G6_9GAMM</name>
<feature type="binding site" evidence="13">
    <location>
        <position position="428"/>
    </location>
    <ligand>
        <name>K(+)</name>
        <dbReference type="ChEBI" id="CHEBI:29103"/>
    </ligand>
</feature>
<keyword evidence="6 12" id="KW-0633">Potassium transport</keyword>
<gene>
    <name evidence="15" type="ORF">NT02SARS_1370</name>
</gene>
<evidence type="ECO:0000256" key="1">
    <source>
        <dbReference type="ARBA" id="ARBA00004429"/>
    </source>
</evidence>
<proteinExistence type="inferred from homology"/>
<feature type="transmembrane region" description="Helical" evidence="14">
    <location>
        <begin position="9"/>
        <end position="30"/>
    </location>
</feature>
<evidence type="ECO:0000256" key="9">
    <source>
        <dbReference type="ARBA" id="ARBA00022989"/>
    </source>
</evidence>
<dbReference type="AlphaFoldDB" id="J4V3G6"/>
<accession>J4V3G6</accession>
<dbReference type="PANTHER" id="PTHR32024">
    <property type="entry name" value="TRK SYSTEM POTASSIUM UPTAKE PROTEIN TRKG-RELATED"/>
    <property type="match status" value="1"/>
</dbReference>
<dbReference type="PIRSF" id="PIRSF006247">
    <property type="entry name" value="TrkH"/>
    <property type="match status" value="1"/>
</dbReference>
<dbReference type="EMBL" id="JH611183">
    <property type="protein sequence ID" value="EJP73077.1"/>
    <property type="molecule type" value="Genomic_DNA"/>
</dbReference>
<feature type="transmembrane region" description="Helical" evidence="14">
    <location>
        <begin position="130"/>
        <end position="158"/>
    </location>
</feature>
<feature type="binding site" evidence="13">
    <location>
        <position position="217"/>
    </location>
    <ligand>
        <name>K(+)</name>
        <dbReference type="ChEBI" id="CHEBI:29103"/>
    </ligand>
</feature>
<evidence type="ECO:0000256" key="10">
    <source>
        <dbReference type="ARBA" id="ARBA00023065"/>
    </source>
</evidence>
<feature type="binding site" evidence="13">
    <location>
        <position position="218"/>
    </location>
    <ligand>
        <name>K(+)</name>
        <dbReference type="ChEBI" id="CHEBI:29103"/>
    </ligand>
</feature>
<feature type="transmembrane region" description="Helical" evidence="14">
    <location>
        <begin position="323"/>
        <end position="346"/>
    </location>
</feature>
<dbReference type="GO" id="GO:0015379">
    <property type="term" value="F:potassium:chloride symporter activity"/>
    <property type="evidence" value="ECO:0007669"/>
    <property type="project" value="InterPro"/>
</dbReference>
<feature type="transmembrane region" description="Helical" evidence="14">
    <location>
        <begin position="69"/>
        <end position="94"/>
    </location>
</feature>
<evidence type="ECO:0000256" key="11">
    <source>
        <dbReference type="ARBA" id="ARBA00023136"/>
    </source>
</evidence>
<dbReference type="HOGENOM" id="CLU_030708_0_2_6"/>
<keyword evidence="9 14" id="KW-1133">Transmembrane helix</keyword>
<keyword evidence="5 12" id="KW-0997">Cell inner membrane</keyword>
<evidence type="ECO:0000256" key="13">
    <source>
        <dbReference type="PIRSR" id="PIRSR006247-1"/>
    </source>
</evidence>
<keyword evidence="13" id="KW-0479">Metal-binding</keyword>
<comment type="similarity">
    <text evidence="2 12">Belongs to the TrkH potassium transport family.</text>
</comment>
<comment type="function">
    <text evidence="12">Low-affinity potassium transport system. Interacts with Trk system potassium uptake protein TrkA.</text>
</comment>
<evidence type="ECO:0000256" key="2">
    <source>
        <dbReference type="ARBA" id="ARBA00009137"/>
    </source>
</evidence>
<evidence type="ECO:0000256" key="7">
    <source>
        <dbReference type="ARBA" id="ARBA00022692"/>
    </source>
</evidence>
<dbReference type="InterPro" id="IPR004772">
    <property type="entry name" value="TrkH"/>
</dbReference>
<dbReference type="GO" id="GO:0046872">
    <property type="term" value="F:metal ion binding"/>
    <property type="evidence" value="ECO:0007669"/>
    <property type="project" value="UniProtKB-KW"/>
</dbReference>
<feature type="transmembrane region" description="Helical" evidence="14">
    <location>
        <begin position="273"/>
        <end position="292"/>
    </location>
</feature>
<feature type="transmembrane region" description="Helical" evidence="14">
    <location>
        <begin position="179"/>
        <end position="199"/>
    </location>
</feature>
<evidence type="ECO:0000256" key="5">
    <source>
        <dbReference type="ARBA" id="ARBA00022519"/>
    </source>
</evidence>
<dbReference type="GO" id="GO:0005886">
    <property type="term" value="C:plasma membrane"/>
    <property type="evidence" value="ECO:0007669"/>
    <property type="project" value="UniProtKB-SubCell"/>
</dbReference>
<evidence type="ECO:0000256" key="4">
    <source>
        <dbReference type="ARBA" id="ARBA00022475"/>
    </source>
</evidence>
<dbReference type="InterPro" id="IPR003445">
    <property type="entry name" value="Cat_transpt"/>
</dbReference>
<keyword evidence="3 12" id="KW-0813">Transport</keyword>
<protein>
    <recommendedName>
        <fullName evidence="12">Trk system potassium uptake protein</fullName>
    </recommendedName>
</protein>
<feature type="binding site" evidence="13">
    <location>
        <position position="109"/>
    </location>
    <ligand>
        <name>K(+)</name>
        <dbReference type="ChEBI" id="CHEBI:29103"/>
    </ligand>
</feature>
<evidence type="ECO:0000256" key="8">
    <source>
        <dbReference type="ARBA" id="ARBA00022958"/>
    </source>
</evidence>
<comment type="subcellular location">
    <subcellularLocation>
        <location evidence="1 12">Cell inner membrane</location>
        <topology evidence="1 12">Multi-pass membrane protein</topology>
    </subcellularLocation>
</comment>
<organism evidence="15 16">
    <name type="scientific">SAR86 cluster bacterium SAR86B</name>
    <dbReference type="NCBI Taxonomy" id="1123867"/>
    <lineage>
        <taxon>Bacteria</taxon>
        <taxon>Pseudomonadati</taxon>
        <taxon>Pseudomonadota</taxon>
        <taxon>Gammaproteobacteria</taxon>
        <taxon>SAR86 cluster</taxon>
    </lineage>
</organism>
<keyword evidence="8 12" id="KW-0630">Potassium</keyword>
<keyword evidence="10 12" id="KW-0406">Ion transport</keyword>
<keyword evidence="11 12" id="KW-0472">Membrane</keyword>
<evidence type="ECO:0000256" key="6">
    <source>
        <dbReference type="ARBA" id="ARBA00022538"/>
    </source>
</evidence>
<feature type="transmembrane region" description="Helical" evidence="14">
    <location>
        <begin position="390"/>
        <end position="410"/>
    </location>
</feature>
<keyword evidence="4 12" id="KW-1003">Cell membrane</keyword>
<feature type="transmembrane region" description="Helical" evidence="14">
    <location>
        <begin position="36"/>
        <end position="57"/>
    </location>
</feature>
<dbReference type="PANTHER" id="PTHR32024:SF2">
    <property type="entry name" value="TRK SYSTEM POTASSIUM UPTAKE PROTEIN TRKG-RELATED"/>
    <property type="match status" value="1"/>
</dbReference>
<evidence type="ECO:0000256" key="3">
    <source>
        <dbReference type="ARBA" id="ARBA00022448"/>
    </source>
</evidence>
<sequence length="476" mass="52436">MNIGSIFNLFSKLVAFFAISMLIPAIYAFITKDGFFISFLLSFCIIITPSILIWATTKKYKEDLQAKDGFFVITFFWLILASVGSIPFLLFGMAPIDSFFESMSGITTTGATVITGLDELPRSLLLYRQLLQWLGGMGLIVLAIAIMPLLGIGGGQIFKTDVPGAMNDQKLTPRIKETAQSLWLIYVILTILCALFYFLNGMGSFDAISHALSTVSIGGFSTHDESIGYFNSFGIELVCIVFMLLSALSFALHYNAYTNFSIKKYFNDPESSFFIGMLFFIFIIILISSMFYDFGSFTSILFQTVSIVTTTGFTNDDYSSWPLFASFLLLIGAFVGACSGSVGGGIKSWRFMIMINHSIINLKKMIHPHGVFTLKLGPNKVVENDVAASVWGFFSIYVISFMVLLVLMLFTGMDFLTAFSAIGACLNNLGPGLGMVADSYSSVSDFGKVILSFAMILGRLEIFTLLVILIPSFWSD</sequence>
<evidence type="ECO:0000256" key="14">
    <source>
        <dbReference type="SAM" id="Phobius"/>
    </source>
</evidence>
<feature type="binding site" evidence="13">
    <location>
        <position position="429"/>
    </location>
    <ligand>
        <name>K(+)</name>
        <dbReference type="ChEBI" id="CHEBI:29103"/>
    </ligand>
</feature>
<feature type="binding site" evidence="13">
    <location>
        <position position="310"/>
    </location>
    <ligand>
        <name>K(+)</name>
        <dbReference type="ChEBI" id="CHEBI:29103"/>
    </ligand>
</feature>
<feature type="transmembrane region" description="Helical" evidence="14">
    <location>
        <begin position="449"/>
        <end position="474"/>
    </location>
</feature>